<sequence length="663" mass="74398">MNMVLLSMVASPLGVTAQFNFNSIGITLPTRFTHRLEVASQSSRQYHVTGHHTLRYNGALGNPYFANSLGDIIAQEMVNPRVHPHLHFYPEDSGIHLSEARQAERWLHEMDNDALTPVAEMNGQRFFVYELAKLTSGEFCMPVRWFTRHVGEDMQLFAKCWWVVDAAHPYSGETRWVVCKDKDWEVPLSQFMFDWHNLCERFNVADAGVTVPADPQMIYGKFAITLSHGLMPIDIYDLPGFRPQPSDSVEQPLQPWSFSNPKEGNRWQPLSQGHRVHTFPIWMYCNDTSGNVSKRWNEHNSFLFTPSGLPPPPLEMLDGIVDQLESLQRNSVWAWDCVYNAPVLVFPVVLALLGDNPMQGEFASHIGLHGHMFCLSCYVSGKVEGSDEHASGPRASEVGEQSTASQEQEASGIDETRTGLHGPSILGFEESPTERELMNALAAVPAQNSRRKRAVESLQGMVMCLKAFVKPGAWRTKEETTAKLRSYFTDAQAINAKTKTRTAQTESGVKDTFQEHFLDKLFSSYAKVKGKDKKQQSLNTAAVHCLPSVVDWSASANPVWRIKGLDPHCDTPVEVLHVVLLGFVKYFWRDAINNQIGKDDVKHELLKTHLNCFDIDGLGLDGKLSGHTLVQYAGSLMGSDFRTIAQVAPFVLYDLISRPCYAT</sequence>
<name>A0A0D6ZZB2_9AGAR</name>
<dbReference type="PANTHER" id="PTHR31912:SF34">
    <property type="entry name" value="NOTOCHORD-RELATED PROTEIN"/>
    <property type="match status" value="1"/>
</dbReference>
<keyword evidence="4" id="KW-1185">Reference proteome</keyword>
<dbReference type="EMBL" id="KN882115">
    <property type="protein sequence ID" value="KIY43177.1"/>
    <property type="molecule type" value="Genomic_DNA"/>
</dbReference>
<dbReference type="PANTHER" id="PTHR31912">
    <property type="entry name" value="IP13529P"/>
    <property type="match status" value="1"/>
</dbReference>
<feature type="region of interest" description="Disordered" evidence="1">
    <location>
        <begin position="386"/>
        <end position="424"/>
    </location>
</feature>
<protein>
    <submittedName>
        <fullName evidence="3">Uncharacterized protein</fullName>
    </submittedName>
</protein>
<evidence type="ECO:0000313" key="3">
    <source>
        <dbReference type="EMBL" id="KIY43177.1"/>
    </source>
</evidence>
<feature type="signal peptide" evidence="2">
    <location>
        <begin position="1"/>
        <end position="17"/>
    </location>
</feature>
<gene>
    <name evidence="3" type="ORF">FISHEDRAFT_78686</name>
</gene>
<evidence type="ECO:0000256" key="2">
    <source>
        <dbReference type="SAM" id="SignalP"/>
    </source>
</evidence>
<reference evidence="3 4" key="1">
    <citation type="journal article" date="2015" name="Fungal Genet. Biol.">
        <title>Evolution of novel wood decay mechanisms in Agaricales revealed by the genome sequences of Fistulina hepatica and Cylindrobasidium torrendii.</title>
        <authorList>
            <person name="Floudas D."/>
            <person name="Held B.W."/>
            <person name="Riley R."/>
            <person name="Nagy L.G."/>
            <person name="Koehler G."/>
            <person name="Ransdell A.S."/>
            <person name="Younus H."/>
            <person name="Chow J."/>
            <person name="Chiniquy J."/>
            <person name="Lipzen A."/>
            <person name="Tritt A."/>
            <person name="Sun H."/>
            <person name="Haridas S."/>
            <person name="LaButti K."/>
            <person name="Ohm R.A."/>
            <person name="Kues U."/>
            <person name="Blanchette R.A."/>
            <person name="Grigoriev I.V."/>
            <person name="Minto R.E."/>
            <person name="Hibbett D.S."/>
        </authorList>
    </citation>
    <scope>NUCLEOTIDE SEQUENCE [LARGE SCALE GENOMIC DNA]</scope>
    <source>
        <strain evidence="3 4">ATCC 64428</strain>
    </source>
</reference>
<evidence type="ECO:0000313" key="4">
    <source>
        <dbReference type="Proteomes" id="UP000054144"/>
    </source>
</evidence>
<accession>A0A0D6ZZB2</accession>
<feature type="chain" id="PRO_5002316127" evidence="2">
    <location>
        <begin position="18"/>
        <end position="663"/>
    </location>
</feature>
<proteinExistence type="predicted"/>
<keyword evidence="2" id="KW-0732">Signal</keyword>
<organism evidence="3 4">
    <name type="scientific">Fistulina hepatica ATCC 64428</name>
    <dbReference type="NCBI Taxonomy" id="1128425"/>
    <lineage>
        <taxon>Eukaryota</taxon>
        <taxon>Fungi</taxon>
        <taxon>Dikarya</taxon>
        <taxon>Basidiomycota</taxon>
        <taxon>Agaricomycotina</taxon>
        <taxon>Agaricomycetes</taxon>
        <taxon>Agaricomycetidae</taxon>
        <taxon>Agaricales</taxon>
        <taxon>Fistulinaceae</taxon>
        <taxon>Fistulina</taxon>
    </lineage>
</organism>
<dbReference type="OrthoDB" id="2246127at2759"/>
<dbReference type="Proteomes" id="UP000054144">
    <property type="component" value="Unassembled WGS sequence"/>
</dbReference>
<feature type="compositionally biased region" description="Polar residues" evidence="1">
    <location>
        <begin position="399"/>
        <end position="409"/>
    </location>
</feature>
<evidence type="ECO:0000256" key="1">
    <source>
        <dbReference type="SAM" id="MobiDB-lite"/>
    </source>
</evidence>
<dbReference type="AlphaFoldDB" id="A0A0D6ZZB2"/>